<dbReference type="AlphaFoldDB" id="A0A1H6YK45"/>
<feature type="domain" description="NAD(P)-binding" evidence="1">
    <location>
        <begin position="8"/>
        <end position="189"/>
    </location>
</feature>
<gene>
    <name evidence="2" type="ORF">SAMN05192553_103782</name>
</gene>
<organism evidence="2 3">
    <name type="scientific">Cyclobacterium xiamenense</name>
    <dbReference type="NCBI Taxonomy" id="1297121"/>
    <lineage>
        <taxon>Bacteria</taxon>
        <taxon>Pseudomonadati</taxon>
        <taxon>Bacteroidota</taxon>
        <taxon>Cytophagia</taxon>
        <taxon>Cytophagales</taxon>
        <taxon>Cyclobacteriaceae</taxon>
        <taxon>Cyclobacterium</taxon>
    </lineage>
</organism>
<dbReference type="InterPro" id="IPR036291">
    <property type="entry name" value="NAD(P)-bd_dom_sf"/>
</dbReference>
<name>A0A1H6YK45_9BACT</name>
<evidence type="ECO:0000313" key="2">
    <source>
        <dbReference type="EMBL" id="SEJ41661.1"/>
    </source>
</evidence>
<dbReference type="PANTHER" id="PTHR15020">
    <property type="entry name" value="FLAVIN REDUCTASE-RELATED"/>
    <property type="match status" value="1"/>
</dbReference>
<evidence type="ECO:0000313" key="3">
    <source>
        <dbReference type="Proteomes" id="UP000199403"/>
    </source>
</evidence>
<dbReference type="InterPro" id="IPR016040">
    <property type="entry name" value="NAD(P)-bd_dom"/>
</dbReference>
<sequence>MENILIIGANGKIGRLLVKRLAAHTAYNPVAMIRKEDQRPFFEESGVKTVLGDLEKDFSQAFDGIDKVIFAAGSGSKTGKDKTNLVDKIGAIKSVDLALEKTVKKYVMLSSRGAENAEKADESMQHYLLAKKEADEHLKASSLPHAIVRPGRLTDGRYTGKIKVSSVFNEKGEISREDVAAVLVHMLDDSLSSPQVFEILGGKVAIPEAIHLFLKSRQPVI</sequence>
<dbReference type="EMBL" id="FNZH01000003">
    <property type="protein sequence ID" value="SEJ41661.1"/>
    <property type="molecule type" value="Genomic_DNA"/>
</dbReference>
<dbReference type="Proteomes" id="UP000199403">
    <property type="component" value="Unassembled WGS sequence"/>
</dbReference>
<keyword evidence="3" id="KW-1185">Reference proteome</keyword>
<dbReference type="PANTHER" id="PTHR15020:SF50">
    <property type="entry name" value="UPF0659 PROTEIN YMR090W"/>
    <property type="match status" value="1"/>
</dbReference>
<dbReference type="Pfam" id="PF13460">
    <property type="entry name" value="NAD_binding_10"/>
    <property type="match status" value="1"/>
</dbReference>
<protein>
    <submittedName>
        <fullName evidence="2">Uncharacterized conserved protein YbjT, contains NAD(P)-binding and DUF2867 domains</fullName>
    </submittedName>
</protein>
<accession>A0A1H6YK45</accession>
<dbReference type="Gene3D" id="3.40.50.720">
    <property type="entry name" value="NAD(P)-binding Rossmann-like Domain"/>
    <property type="match status" value="1"/>
</dbReference>
<reference evidence="3" key="1">
    <citation type="submission" date="2016-10" db="EMBL/GenBank/DDBJ databases">
        <authorList>
            <person name="Varghese N."/>
            <person name="Submissions S."/>
        </authorList>
    </citation>
    <scope>NUCLEOTIDE SEQUENCE [LARGE SCALE GENOMIC DNA]</scope>
    <source>
        <strain evidence="3">IBRC-M 10761</strain>
    </source>
</reference>
<dbReference type="STRING" id="1416801.SAMN05192553_103782"/>
<dbReference type="RefSeq" id="WP_092174951.1">
    <property type="nucleotide sequence ID" value="NZ_FNZH01000003.1"/>
</dbReference>
<dbReference type="SUPFAM" id="SSF51735">
    <property type="entry name" value="NAD(P)-binding Rossmann-fold domains"/>
    <property type="match status" value="1"/>
</dbReference>
<dbReference type="OrthoDB" id="9803892at2"/>
<proteinExistence type="predicted"/>
<evidence type="ECO:0000259" key="1">
    <source>
        <dbReference type="Pfam" id="PF13460"/>
    </source>
</evidence>
<dbReference type="CDD" id="cd05243">
    <property type="entry name" value="SDR_a5"/>
    <property type="match status" value="1"/>
</dbReference>